<evidence type="ECO:0000313" key="2">
    <source>
        <dbReference type="Proteomes" id="UP000192936"/>
    </source>
</evidence>
<organism evidence="1 2">
    <name type="scientific">Azospirillum oryzae</name>
    <dbReference type="NCBI Taxonomy" id="286727"/>
    <lineage>
        <taxon>Bacteria</taxon>
        <taxon>Pseudomonadati</taxon>
        <taxon>Pseudomonadota</taxon>
        <taxon>Alphaproteobacteria</taxon>
        <taxon>Rhodospirillales</taxon>
        <taxon>Azospirillaceae</taxon>
        <taxon>Azospirillum</taxon>
    </lineage>
</organism>
<gene>
    <name evidence="1" type="ORF">SAMN02982917_2179</name>
</gene>
<reference evidence="1 2" key="1">
    <citation type="submission" date="2017-04" db="EMBL/GenBank/DDBJ databases">
        <authorList>
            <person name="Afonso C.L."/>
            <person name="Miller P.J."/>
            <person name="Scott M.A."/>
            <person name="Spackman E."/>
            <person name="Goraichik I."/>
            <person name="Dimitrov K.M."/>
            <person name="Suarez D.L."/>
            <person name="Swayne D.E."/>
        </authorList>
    </citation>
    <scope>NUCLEOTIDE SEQUENCE [LARGE SCALE GENOMIC DNA]</scope>
    <source>
        <strain evidence="1 2">A2P</strain>
    </source>
</reference>
<dbReference type="RefSeq" id="WP_085085108.1">
    <property type="nucleotide sequence ID" value="NZ_FXAK01000004.1"/>
</dbReference>
<evidence type="ECO:0000313" key="1">
    <source>
        <dbReference type="EMBL" id="SMF43051.1"/>
    </source>
</evidence>
<protein>
    <submittedName>
        <fullName evidence="1">Uncharacterized protein</fullName>
    </submittedName>
</protein>
<dbReference type="Proteomes" id="UP000192936">
    <property type="component" value="Unassembled WGS sequence"/>
</dbReference>
<proteinExistence type="predicted"/>
<dbReference type="AlphaFoldDB" id="A0A1X7F048"/>
<sequence>MPDTAPNPPIPDIDDDRMLRHLGAEHRVLLDTYRVLCRTQPIADEPLDRLTEALTDLEECVAGQPAHSVAGLLVRLHVLWSALDHTDASLFHPPEPGAGIVHRLVWGALDDARRLTGQR</sequence>
<dbReference type="OrthoDB" id="7305526at2"/>
<accession>A0A1X7F048</accession>
<name>A0A1X7F048_9PROT</name>
<dbReference type="EMBL" id="FXAK01000004">
    <property type="protein sequence ID" value="SMF43051.1"/>
    <property type="molecule type" value="Genomic_DNA"/>
</dbReference>